<evidence type="ECO:0000313" key="1">
    <source>
        <dbReference type="EMBL" id="RED51666.1"/>
    </source>
</evidence>
<name>A0A3D9HS31_9BACL</name>
<dbReference type="InterPro" id="IPR019700">
    <property type="entry name" value="Sigma-G_inhibitor_Gin"/>
</dbReference>
<dbReference type="AlphaFoldDB" id="A0A3D9HS31"/>
<dbReference type="Proteomes" id="UP000256869">
    <property type="component" value="Unassembled WGS sequence"/>
</dbReference>
<comment type="caution">
    <text evidence="1">The sequence shown here is derived from an EMBL/GenBank/DDBJ whole genome shotgun (WGS) entry which is preliminary data.</text>
</comment>
<evidence type="ECO:0000313" key="2">
    <source>
        <dbReference type="Proteomes" id="UP000256869"/>
    </source>
</evidence>
<organism evidence="1 2">
    <name type="scientific">Cohnella lupini</name>
    <dbReference type="NCBI Taxonomy" id="1294267"/>
    <lineage>
        <taxon>Bacteria</taxon>
        <taxon>Bacillati</taxon>
        <taxon>Bacillota</taxon>
        <taxon>Bacilli</taxon>
        <taxon>Bacillales</taxon>
        <taxon>Paenibacillaceae</taxon>
        <taxon>Cohnella</taxon>
    </lineage>
</organism>
<proteinExistence type="predicted"/>
<keyword evidence="2" id="KW-1185">Reference proteome</keyword>
<reference evidence="1 2" key="1">
    <citation type="submission" date="2018-07" db="EMBL/GenBank/DDBJ databases">
        <title>Genomic Encyclopedia of Type Strains, Phase III (KMG-III): the genomes of soil and plant-associated and newly described type strains.</title>
        <authorList>
            <person name="Whitman W."/>
        </authorList>
    </citation>
    <scope>NUCLEOTIDE SEQUENCE [LARGE SCALE GENOMIC DNA]</scope>
    <source>
        <strain evidence="1 2">CECT 8236</strain>
    </source>
</reference>
<gene>
    <name evidence="1" type="ORF">DFP95_1413</name>
</gene>
<sequence>MFMEEIERKTCIVCNEPKEEGITIVTEFICTSCESEMVHTPAEDEKYPFFVQRLKRLWVRFHA</sequence>
<accession>A0A3D9HS31</accession>
<dbReference type="Pfam" id="PF10764">
    <property type="entry name" value="Gin"/>
    <property type="match status" value="1"/>
</dbReference>
<dbReference type="EMBL" id="QRDY01000041">
    <property type="protein sequence ID" value="RED51666.1"/>
    <property type="molecule type" value="Genomic_DNA"/>
</dbReference>
<protein>
    <submittedName>
        <fullName evidence="1">Inhibitor of sigma-G Gin protein</fullName>
    </submittedName>
</protein>